<accession>A0A4Y2MJ82</accession>
<comment type="caution">
    <text evidence="1">The sequence shown here is derived from an EMBL/GenBank/DDBJ whole genome shotgun (WGS) entry which is preliminary data.</text>
</comment>
<proteinExistence type="predicted"/>
<dbReference type="AlphaFoldDB" id="A0A4Y2MJ82"/>
<reference evidence="1 2" key="1">
    <citation type="journal article" date="2019" name="Sci. Rep.">
        <title>Orb-weaving spider Araneus ventricosus genome elucidates the spidroin gene catalogue.</title>
        <authorList>
            <person name="Kono N."/>
            <person name="Nakamura H."/>
            <person name="Ohtoshi R."/>
            <person name="Moran D.A.P."/>
            <person name="Shinohara A."/>
            <person name="Yoshida Y."/>
            <person name="Fujiwara M."/>
            <person name="Mori M."/>
            <person name="Tomita M."/>
            <person name="Arakawa K."/>
        </authorList>
    </citation>
    <scope>NUCLEOTIDE SEQUENCE [LARGE SCALE GENOMIC DNA]</scope>
</reference>
<name>A0A4Y2MJ82_ARAVE</name>
<evidence type="ECO:0000313" key="2">
    <source>
        <dbReference type="Proteomes" id="UP000499080"/>
    </source>
</evidence>
<gene>
    <name evidence="1" type="ORF">AVEN_210722_1</name>
</gene>
<keyword evidence="2" id="KW-1185">Reference proteome</keyword>
<dbReference type="EMBL" id="BGPR01007489">
    <property type="protein sequence ID" value="GBN27228.1"/>
    <property type="molecule type" value="Genomic_DNA"/>
</dbReference>
<dbReference type="Proteomes" id="UP000499080">
    <property type="component" value="Unassembled WGS sequence"/>
</dbReference>
<protein>
    <submittedName>
        <fullName evidence="1">Uncharacterized protein</fullName>
    </submittedName>
</protein>
<organism evidence="1 2">
    <name type="scientific">Araneus ventricosus</name>
    <name type="common">Orbweaver spider</name>
    <name type="synonym">Epeira ventricosa</name>
    <dbReference type="NCBI Taxonomy" id="182803"/>
    <lineage>
        <taxon>Eukaryota</taxon>
        <taxon>Metazoa</taxon>
        <taxon>Ecdysozoa</taxon>
        <taxon>Arthropoda</taxon>
        <taxon>Chelicerata</taxon>
        <taxon>Arachnida</taxon>
        <taxon>Araneae</taxon>
        <taxon>Araneomorphae</taxon>
        <taxon>Entelegynae</taxon>
        <taxon>Araneoidea</taxon>
        <taxon>Araneidae</taxon>
        <taxon>Araneus</taxon>
    </lineage>
</organism>
<sequence>MLPPETSTMHGQLHAVPRHRPSAVLRARSSCVETSENRSEYGPDCTVDNQTALIRTLTHNHSNSRAHGWFRMEAVWSSTLLSGPCSELFSFVSTHEDLARNTALGL</sequence>
<evidence type="ECO:0000313" key="1">
    <source>
        <dbReference type="EMBL" id="GBN27228.1"/>
    </source>
</evidence>